<feature type="region of interest" description="Disordered" evidence="10">
    <location>
        <begin position="1"/>
        <end position="23"/>
    </location>
</feature>
<feature type="transmembrane region" description="Helical" evidence="11">
    <location>
        <begin position="133"/>
        <end position="154"/>
    </location>
</feature>
<evidence type="ECO:0000256" key="11">
    <source>
        <dbReference type="SAM" id="Phobius"/>
    </source>
</evidence>
<feature type="region of interest" description="Disordered" evidence="10">
    <location>
        <begin position="37"/>
        <end position="72"/>
    </location>
</feature>
<protein>
    <recommendedName>
        <fullName evidence="4">Golgi apparatus membrane protein TVP38</fullName>
    </recommendedName>
    <alternativeName>
        <fullName evidence="5">Golgi apparatus membrane protein tvp38</fullName>
    </alternativeName>
</protein>
<dbReference type="Proteomes" id="UP000054097">
    <property type="component" value="Unassembled WGS sequence"/>
</dbReference>
<dbReference type="STRING" id="933852.A0A0C2X6C8"/>
<evidence type="ECO:0000313" key="14">
    <source>
        <dbReference type="Proteomes" id="UP000054097"/>
    </source>
</evidence>
<feature type="compositionally biased region" description="Low complexity" evidence="10">
    <location>
        <begin position="14"/>
        <end position="23"/>
    </location>
</feature>
<proteinExistence type="inferred from homology"/>
<dbReference type="PANTHER" id="PTHR47549">
    <property type="entry name" value="GOLGI APPARATUS MEMBRANE PROTEIN TVP38-RELATED"/>
    <property type="match status" value="1"/>
</dbReference>
<organism evidence="13 14">
    <name type="scientific">Serendipita vermifera MAFF 305830</name>
    <dbReference type="NCBI Taxonomy" id="933852"/>
    <lineage>
        <taxon>Eukaryota</taxon>
        <taxon>Fungi</taxon>
        <taxon>Dikarya</taxon>
        <taxon>Basidiomycota</taxon>
        <taxon>Agaricomycotina</taxon>
        <taxon>Agaricomycetes</taxon>
        <taxon>Sebacinales</taxon>
        <taxon>Serendipitaceae</taxon>
        <taxon>Serendipita</taxon>
    </lineage>
</organism>
<evidence type="ECO:0000256" key="10">
    <source>
        <dbReference type="SAM" id="MobiDB-lite"/>
    </source>
</evidence>
<name>A0A0C2X6C8_SERVB</name>
<evidence type="ECO:0000256" key="6">
    <source>
        <dbReference type="ARBA" id="ARBA00022692"/>
    </source>
</evidence>
<feature type="domain" description="VTT" evidence="12">
    <location>
        <begin position="152"/>
        <end position="268"/>
    </location>
</feature>
<dbReference type="Pfam" id="PF09335">
    <property type="entry name" value="VTT_dom"/>
    <property type="match status" value="1"/>
</dbReference>
<evidence type="ECO:0000313" key="13">
    <source>
        <dbReference type="EMBL" id="KIM33608.1"/>
    </source>
</evidence>
<dbReference type="InterPro" id="IPR051076">
    <property type="entry name" value="Golgi_membrane_TVP38/TMEM64"/>
</dbReference>
<evidence type="ECO:0000256" key="1">
    <source>
        <dbReference type="ARBA" id="ARBA00002978"/>
    </source>
</evidence>
<evidence type="ECO:0000256" key="2">
    <source>
        <dbReference type="ARBA" id="ARBA00004653"/>
    </source>
</evidence>
<keyword evidence="8" id="KW-0333">Golgi apparatus</keyword>
<comment type="subcellular location">
    <subcellularLocation>
        <location evidence="2">Golgi apparatus membrane</location>
        <topology evidence="2">Multi-pass membrane protein</topology>
    </subcellularLocation>
</comment>
<dbReference type="AlphaFoldDB" id="A0A0C2X6C8"/>
<comment type="function">
    <text evidence="1">Golgi membrane protein involved in vesicular trafficking and spindle migration.</text>
</comment>
<keyword evidence="7 11" id="KW-1133">Transmembrane helix</keyword>
<dbReference type="EMBL" id="KN824278">
    <property type="protein sequence ID" value="KIM33608.1"/>
    <property type="molecule type" value="Genomic_DNA"/>
</dbReference>
<evidence type="ECO:0000259" key="12">
    <source>
        <dbReference type="Pfam" id="PF09335"/>
    </source>
</evidence>
<dbReference type="GO" id="GO:0000139">
    <property type="term" value="C:Golgi membrane"/>
    <property type="evidence" value="ECO:0007669"/>
    <property type="project" value="UniProtKB-SubCell"/>
</dbReference>
<sequence>MNTHQASTNGALYAHSSAANGSSTNGAVSEFTMSTYSGKVPSGSRSSLDRVASPNAHSRYPPAPTTPRSGDEDAEIGGVCGFFFRLPPKVRLWLSFGAWIATTVAVFLAIAFWKTEVFTGLDNLSSWLIKEEFTGYLIMFSLIVLTTVPPFPLYSTLMMLAGYTWGTWPGFVISYTSSLFGAIFVYYISRRFFGPSLTAVIKHMPTFARTVRAISRNPKLLFLVRLAPYPYNMMNVFLAACPGLRWRTYVGCTALSLLKVVIHTSIGSGIHSFKGYYGAEGSHETGTGEHVDTPSEARSRSIAKWSTIIGVVLCVLILLYLGHVARKAVDVELEDEEGDGSSNMVLPLHNRRHSGHERAAESNSDERAAFLVQGEDEDEDGVPMSEVHATDRPGIDRR</sequence>
<keyword evidence="6 11" id="KW-0812">Transmembrane</keyword>
<keyword evidence="14" id="KW-1185">Reference proteome</keyword>
<evidence type="ECO:0000256" key="5">
    <source>
        <dbReference type="ARBA" id="ARBA00020673"/>
    </source>
</evidence>
<gene>
    <name evidence="13" type="ORF">M408DRAFT_326282</name>
</gene>
<accession>A0A0C2X6C8</accession>
<dbReference type="HOGENOM" id="CLU_036940_0_1_1"/>
<feature type="compositionally biased region" description="Basic and acidic residues" evidence="10">
    <location>
        <begin position="356"/>
        <end position="368"/>
    </location>
</feature>
<evidence type="ECO:0000256" key="8">
    <source>
        <dbReference type="ARBA" id="ARBA00023034"/>
    </source>
</evidence>
<evidence type="ECO:0000256" key="7">
    <source>
        <dbReference type="ARBA" id="ARBA00022989"/>
    </source>
</evidence>
<evidence type="ECO:0000256" key="3">
    <source>
        <dbReference type="ARBA" id="ARBA00008640"/>
    </source>
</evidence>
<dbReference type="PANTHER" id="PTHR47549:SF3">
    <property type="entry name" value="GOLGI APPARATUS MEMBRANE PROTEIN TVP38"/>
    <property type="match status" value="1"/>
</dbReference>
<evidence type="ECO:0000256" key="4">
    <source>
        <dbReference type="ARBA" id="ARBA00013533"/>
    </source>
</evidence>
<dbReference type="GO" id="GO:0000022">
    <property type="term" value="P:mitotic spindle elongation"/>
    <property type="evidence" value="ECO:0007669"/>
    <property type="project" value="TreeGrafter"/>
</dbReference>
<feature type="transmembrane region" description="Helical" evidence="11">
    <location>
        <begin position="166"/>
        <end position="188"/>
    </location>
</feature>
<keyword evidence="9 11" id="KW-0472">Membrane</keyword>
<feature type="transmembrane region" description="Helical" evidence="11">
    <location>
        <begin position="302"/>
        <end position="321"/>
    </location>
</feature>
<feature type="compositionally biased region" description="Basic and acidic residues" evidence="10">
    <location>
        <begin position="388"/>
        <end position="398"/>
    </location>
</feature>
<dbReference type="InterPro" id="IPR032816">
    <property type="entry name" value="VTT_dom"/>
</dbReference>
<reference evidence="13 14" key="1">
    <citation type="submission" date="2014-04" db="EMBL/GenBank/DDBJ databases">
        <authorList>
            <consortium name="DOE Joint Genome Institute"/>
            <person name="Kuo A."/>
            <person name="Zuccaro A."/>
            <person name="Kohler A."/>
            <person name="Nagy L.G."/>
            <person name="Floudas D."/>
            <person name="Copeland A."/>
            <person name="Barry K.W."/>
            <person name="Cichocki N."/>
            <person name="Veneault-Fourrey C."/>
            <person name="LaButti K."/>
            <person name="Lindquist E.A."/>
            <person name="Lipzen A."/>
            <person name="Lundell T."/>
            <person name="Morin E."/>
            <person name="Murat C."/>
            <person name="Sun H."/>
            <person name="Tunlid A."/>
            <person name="Henrissat B."/>
            <person name="Grigoriev I.V."/>
            <person name="Hibbett D.S."/>
            <person name="Martin F."/>
            <person name="Nordberg H.P."/>
            <person name="Cantor M.N."/>
            <person name="Hua S.X."/>
        </authorList>
    </citation>
    <scope>NUCLEOTIDE SEQUENCE [LARGE SCALE GENOMIC DNA]</scope>
    <source>
        <strain evidence="13 14">MAFF 305830</strain>
    </source>
</reference>
<feature type="transmembrane region" description="Helical" evidence="11">
    <location>
        <begin position="92"/>
        <end position="113"/>
    </location>
</feature>
<dbReference type="OrthoDB" id="166803at2759"/>
<evidence type="ECO:0000256" key="9">
    <source>
        <dbReference type="ARBA" id="ARBA00023136"/>
    </source>
</evidence>
<feature type="region of interest" description="Disordered" evidence="10">
    <location>
        <begin position="334"/>
        <end position="398"/>
    </location>
</feature>
<reference evidence="14" key="2">
    <citation type="submission" date="2015-01" db="EMBL/GenBank/DDBJ databases">
        <title>Evolutionary Origins and Diversification of the Mycorrhizal Mutualists.</title>
        <authorList>
            <consortium name="DOE Joint Genome Institute"/>
            <consortium name="Mycorrhizal Genomics Consortium"/>
            <person name="Kohler A."/>
            <person name="Kuo A."/>
            <person name="Nagy L.G."/>
            <person name="Floudas D."/>
            <person name="Copeland A."/>
            <person name="Barry K.W."/>
            <person name="Cichocki N."/>
            <person name="Veneault-Fourrey C."/>
            <person name="LaButti K."/>
            <person name="Lindquist E.A."/>
            <person name="Lipzen A."/>
            <person name="Lundell T."/>
            <person name="Morin E."/>
            <person name="Murat C."/>
            <person name="Riley R."/>
            <person name="Ohm R."/>
            <person name="Sun H."/>
            <person name="Tunlid A."/>
            <person name="Henrissat B."/>
            <person name="Grigoriev I.V."/>
            <person name="Hibbett D.S."/>
            <person name="Martin F."/>
        </authorList>
    </citation>
    <scope>NUCLEOTIDE SEQUENCE [LARGE SCALE GENOMIC DNA]</scope>
    <source>
        <strain evidence="14">MAFF 305830</strain>
    </source>
</reference>
<feature type="compositionally biased region" description="Polar residues" evidence="10">
    <location>
        <begin position="1"/>
        <end position="10"/>
    </location>
</feature>
<dbReference type="GO" id="GO:0016192">
    <property type="term" value="P:vesicle-mediated transport"/>
    <property type="evidence" value="ECO:0007669"/>
    <property type="project" value="TreeGrafter"/>
</dbReference>
<comment type="similarity">
    <text evidence="3">Belongs to the TVP38/TMEM64 family.</text>
</comment>